<evidence type="ECO:0008006" key="6">
    <source>
        <dbReference type="Google" id="ProtNLM"/>
    </source>
</evidence>
<dbReference type="RefSeq" id="WP_097107561.1">
    <property type="nucleotide sequence ID" value="NZ_FNUX01000024.1"/>
</dbReference>
<evidence type="ECO:0000313" key="4">
    <source>
        <dbReference type="Proteomes" id="UP000219335"/>
    </source>
</evidence>
<reference evidence="3 4" key="2">
    <citation type="submission" date="2017-09" db="EMBL/GenBank/DDBJ databases">
        <authorList>
            <person name="Ehlers B."/>
            <person name="Leendertz F.H."/>
        </authorList>
    </citation>
    <scope>NUCLEOTIDE SEQUENCE [LARGE SCALE GENOMIC DNA]</scope>
    <source>
        <strain evidence="3 4">Nm42</strain>
    </source>
</reference>
<evidence type="ECO:0000313" key="2">
    <source>
        <dbReference type="EMBL" id="SEG07152.1"/>
    </source>
</evidence>
<name>A0A1H5X5X9_9PROT</name>
<dbReference type="Proteomes" id="UP000236753">
    <property type="component" value="Unassembled WGS sequence"/>
</dbReference>
<accession>A0A1H5X5X9</accession>
<protein>
    <recommendedName>
        <fullName evidence="6">ParG protein</fullName>
    </recommendedName>
</protein>
<proteinExistence type="predicted"/>
<evidence type="ECO:0000313" key="3">
    <source>
        <dbReference type="EMBL" id="SOD22707.1"/>
    </source>
</evidence>
<dbReference type="EMBL" id="FNUX01000024">
    <property type="protein sequence ID" value="SEG07152.1"/>
    <property type="molecule type" value="Genomic_DNA"/>
</dbReference>
<organism evidence="2 5">
    <name type="scientific">Nitrosomonas ureae</name>
    <dbReference type="NCBI Taxonomy" id="44577"/>
    <lineage>
        <taxon>Bacteria</taxon>
        <taxon>Pseudomonadati</taxon>
        <taxon>Pseudomonadota</taxon>
        <taxon>Betaproteobacteria</taxon>
        <taxon>Nitrosomonadales</taxon>
        <taxon>Nitrosomonadaceae</taxon>
        <taxon>Nitrosomonas</taxon>
    </lineage>
</organism>
<dbReference type="EMBL" id="OCMU01000004">
    <property type="protein sequence ID" value="SOD22707.1"/>
    <property type="molecule type" value="Genomic_DNA"/>
</dbReference>
<sequence length="83" mass="9283">MANLTKLKPKSGKGIPPAPEETNNNLQAPAREKSDKKTVLQFSIPETIQREFSSEAGHRFGFKKGSKSDLFVAMWEAYKNNKS</sequence>
<evidence type="ECO:0000313" key="5">
    <source>
        <dbReference type="Proteomes" id="UP000236753"/>
    </source>
</evidence>
<reference evidence="2 5" key="1">
    <citation type="submission" date="2016-10" db="EMBL/GenBank/DDBJ databases">
        <authorList>
            <person name="de Groot N.N."/>
        </authorList>
    </citation>
    <scope>NUCLEOTIDE SEQUENCE [LARGE SCALE GENOMIC DNA]</scope>
    <source>
        <strain evidence="2 5">Nm13</strain>
    </source>
</reference>
<feature type="region of interest" description="Disordered" evidence="1">
    <location>
        <begin position="1"/>
        <end position="37"/>
    </location>
</feature>
<dbReference type="OrthoDB" id="7862165at2"/>
<evidence type="ECO:0000256" key="1">
    <source>
        <dbReference type="SAM" id="MobiDB-lite"/>
    </source>
</evidence>
<dbReference type="Proteomes" id="UP000219335">
    <property type="component" value="Unassembled WGS sequence"/>
</dbReference>
<gene>
    <name evidence="2" type="ORF">SAMN05216334_12431</name>
    <name evidence="3" type="ORF">SAMN06297164_3561</name>
</gene>
<dbReference type="AlphaFoldDB" id="A0A1H5X5X9"/>